<dbReference type="RefSeq" id="WP_060674310.1">
    <property type="nucleotide sequence ID" value="NZ_LIXZ01000021.1"/>
</dbReference>
<dbReference type="PATRIC" id="fig|218284.4.peg.2017"/>
<evidence type="ECO:0000313" key="2">
    <source>
        <dbReference type="EMBL" id="KPL58012.1"/>
    </source>
</evidence>
<evidence type="ECO:0000256" key="1">
    <source>
        <dbReference type="SAM" id="Phobius"/>
    </source>
</evidence>
<feature type="transmembrane region" description="Helical" evidence="1">
    <location>
        <begin position="12"/>
        <end position="32"/>
    </location>
</feature>
<protein>
    <recommendedName>
        <fullName evidence="4">DUF4083 domain-containing protein</fullName>
    </recommendedName>
</protein>
<reference evidence="2 3" key="1">
    <citation type="submission" date="2015-08" db="EMBL/GenBank/DDBJ databases">
        <title>Draft Genome Sequence of Bacillus vietnamensis UCD-SED5.</title>
        <authorList>
            <person name="Lee R.D."/>
            <person name="Jospin G."/>
            <person name="Lang J.M."/>
            <person name="Coil D.A."/>
            <person name="Eisen J.A."/>
        </authorList>
    </citation>
    <scope>NUCLEOTIDE SEQUENCE [LARGE SCALE GENOMIC DNA]</scope>
    <source>
        <strain evidence="2 3">UCD-SED5</strain>
    </source>
</reference>
<name>A0A0P6WD21_9BACI</name>
<gene>
    <name evidence="2" type="ORF">AM506_18965</name>
</gene>
<dbReference type="InterPro" id="IPR025143">
    <property type="entry name" value="DUF4083"/>
</dbReference>
<dbReference type="Proteomes" id="UP000050398">
    <property type="component" value="Unassembled WGS sequence"/>
</dbReference>
<sequence>MDMTIGDVLLQLLMVAFLAAIVVAAFMVAKGLRHRRIQQRKQDKQVEEKLDQIIEKMDHSHK</sequence>
<comment type="caution">
    <text evidence="2">The sequence shown here is derived from an EMBL/GenBank/DDBJ whole genome shotgun (WGS) entry which is preliminary data.</text>
</comment>
<dbReference type="EMBL" id="LIXZ01000021">
    <property type="protein sequence ID" value="KPL58012.1"/>
    <property type="molecule type" value="Genomic_DNA"/>
</dbReference>
<dbReference type="AlphaFoldDB" id="A0A0P6WD21"/>
<proteinExistence type="predicted"/>
<keyword evidence="1" id="KW-0472">Membrane</keyword>
<evidence type="ECO:0008006" key="4">
    <source>
        <dbReference type="Google" id="ProtNLM"/>
    </source>
</evidence>
<keyword evidence="1" id="KW-1133">Transmembrane helix</keyword>
<accession>A0A0P6WD21</accession>
<keyword evidence="1" id="KW-0812">Transmembrane</keyword>
<dbReference type="Pfam" id="PF13314">
    <property type="entry name" value="DUF4083"/>
    <property type="match status" value="1"/>
</dbReference>
<organism evidence="2 3">
    <name type="scientific">Rossellomorea vietnamensis</name>
    <dbReference type="NCBI Taxonomy" id="218284"/>
    <lineage>
        <taxon>Bacteria</taxon>
        <taxon>Bacillati</taxon>
        <taxon>Bacillota</taxon>
        <taxon>Bacilli</taxon>
        <taxon>Bacillales</taxon>
        <taxon>Bacillaceae</taxon>
        <taxon>Rossellomorea</taxon>
    </lineage>
</organism>
<dbReference type="OrthoDB" id="2929202at2"/>
<evidence type="ECO:0000313" key="3">
    <source>
        <dbReference type="Proteomes" id="UP000050398"/>
    </source>
</evidence>